<proteinExistence type="predicted"/>
<dbReference type="OrthoDB" id="7698633at2759"/>
<feature type="compositionally biased region" description="Polar residues" evidence="1">
    <location>
        <begin position="333"/>
        <end position="345"/>
    </location>
</feature>
<reference evidence="2 3" key="1">
    <citation type="submission" date="2015-07" db="EMBL/GenBank/DDBJ databases">
        <title>The genome of Habropoda laboriosa.</title>
        <authorList>
            <person name="Pan H."/>
            <person name="Kapheim K."/>
        </authorList>
    </citation>
    <scope>NUCLEOTIDE SEQUENCE [LARGE SCALE GENOMIC DNA]</scope>
    <source>
        <strain evidence="2">0110345459</strain>
    </source>
</reference>
<dbReference type="AlphaFoldDB" id="A0A0L7RDW8"/>
<dbReference type="Proteomes" id="UP000053825">
    <property type="component" value="Unassembled WGS sequence"/>
</dbReference>
<protein>
    <submittedName>
        <fullName evidence="2">Uncharacterized protein</fullName>
    </submittedName>
</protein>
<evidence type="ECO:0000313" key="3">
    <source>
        <dbReference type="Proteomes" id="UP000053825"/>
    </source>
</evidence>
<accession>A0A0L7RDW8</accession>
<feature type="compositionally biased region" description="Basic residues" evidence="1">
    <location>
        <begin position="488"/>
        <end position="500"/>
    </location>
</feature>
<evidence type="ECO:0000256" key="1">
    <source>
        <dbReference type="SAM" id="MobiDB-lite"/>
    </source>
</evidence>
<feature type="compositionally biased region" description="Basic residues" evidence="1">
    <location>
        <begin position="315"/>
        <end position="331"/>
    </location>
</feature>
<dbReference type="STRING" id="597456.A0A0L7RDW8"/>
<name>A0A0L7RDW8_9HYME</name>
<feature type="region of interest" description="Disordered" evidence="1">
    <location>
        <begin position="312"/>
        <end position="345"/>
    </location>
</feature>
<dbReference type="EMBL" id="KQ414613">
    <property type="protein sequence ID" value="KOC69000.1"/>
    <property type="molecule type" value="Genomic_DNA"/>
</dbReference>
<gene>
    <name evidence="2" type="ORF">WH47_09557</name>
</gene>
<organism evidence="2 3">
    <name type="scientific">Habropoda laboriosa</name>
    <dbReference type="NCBI Taxonomy" id="597456"/>
    <lineage>
        <taxon>Eukaryota</taxon>
        <taxon>Metazoa</taxon>
        <taxon>Ecdysozoa</taxon>
        <taxon>Arthropoda</taxon>
        <taxon>Hexapoda</taxon>
        <taxon>Insecta</taxon>
        <taxon>Pterygota</taxon>
        <taxon>Neoptera</taxon>
        <taxon>Endopterygota</taxon>
        <taxon>Hymenoptera</taxon>
        <taxon>Apocrita</taxon>
        <taxon>Aculeata</taxon>
        <taxon>Apoidea</taxon>
        <taxon>Anthophila</taxon>
        <taxon>Apidae</taxon>
        <taxon>Habropoda</taxon>
    </lineage>
</organism>
<feature type="region of interest" description="Disordered" evidence="1">
    <location>
        <begin position="479"/>
        <end position="500"/>
    </location>
</feature>
<evidence type="ECO:0000313" key="2">
    <source>
        <dbReference type="EMBL" id="KOC69000.1"/>
    </source>
</evidence>
<sequence length="500" mass="58203">MEMYEVIKNNLDNVKDSEKSEESIDEQKSRLKKQIDQLKSIILEIEWNLNILKFGKIECTFHPDTTDGLTIDNIPDVDIQLGSQLYRYAGLYCVKFSKEKYVFHFSCSNKYAKEDIFAVEILNNQDQGTLGKWLMPMAIDLEYLVSEVPIDNLKNVPHFLRTCKHYIDCYYIRHEQYTTLMDNISDITNCIVQTNLGHTQINLELMRVHDENTDCYMNTIIYLLYNTNEARPHQITVDLVNDDDEPNNSIKTQLQKSLVCFKMFDLHIAFEKMLKKKPYTWSRESGEDNPLGIDEEGFLEKFSFQIEKSFSPGATKRRKRKRHKETTRVGKHSNLSSQSNSNEKSITFQNKNEKFKNLYEQSTSQQNVDVKRSELKQTKLRFELTDSKVQSSSNTVVTPLKNKEIIEQLHKPCTSTPLHHDEPCSSNLRPSNIDISDITVSGSNLDNTKIKKHIDAATKNSLEVENQYRNGTPVKKIIKSVQPELHNQKQKKKVKKRRKM</sequence>
<keyword evidence="3" id="KW-1185">Reference proteome</keyword>